<evidence type="ECO:0000256" key="1">
    <source>
        <dbReference type="SAM" id="MobiDB-lite"/>
    </source>
</evidence>
<keyword evidence="3" id="KW-1185">Reference proteome</keyword>
<accession>A0A4S8MIE1</accession>
<feature type="region of interest" description="Disordered" evidence="1">
    <location>
        <begin position="325"/>
        <end position="359"/>
    </location>
</feature>
<feature type="compositionally biased region" description="Polar residues" evidence="1">
    <location>
        <begin position="29"/>
        <end position="57"/>
    </location>
</feature>
<evidence type="ECO:0000313" key="2">
    <source>
        <dbReference type="EMBL" id="THV02500.1"/>
    </source>
</evidence>
<evidence type="ECO:0000313" key="3">
    <source>
        <dbReference type="Proteomes" id="UP000297245"/>
    </source>
</evidence>
<feature type="compositionally biased region" description="Low complexity" evidence="1">
    <location>
        <begin position="349"/>
        <end position="359"/>
    </location>
</feature>
<dbReference type="Proteomes" id="UP000297245">
    <property type="component" value="Unassembled WGS sequence"/>
</dbReference>
<gene>
    <name evidence="2" type="ORF">K435DRAFT_852743</name>
</gene>
<dbReference type="EMBL" id="ML179076">
    <property type="protein sequence ID" value="THV02500.1"/>
    <property type="molecule type" value="Genomic_DNA"/>
</dbReference>
<feature type="region of interest" description="Disordered" evidence="1">
    <location>
        <begin position="1"/>
        <end position="57"/>
    </location>
</feature>
<protein>
    <submittedName>
        <fullName evidence="2">Uncharacterized protein</fullName>
    </submittedName>
</protein>
<name>A0A4S8MIE1_DENBC</name>
<dbReference type="AlphaFoldDB" id="A0A4S8MIE1"/>
<proteinExistence type="predicted"/>
<reference evidence="2 3" key="1">
    <citation type="journal article" date="2019" name="Nat. Ecol. Evol.">
        <title>Megaphylogeny resolves global patterns of mushroom evolution.</title>
        <authorList>
            <person name="Varga T."/>
            <person name="Krizsan K."/>
            <person name="Foldi C."/>
            <person name="Dima B."/>
            <person name="Sanchez-Garcia M."/>
            <person name="Sanchez-Ramirez S."/>
            <person name="Szollosi G.J."/>
            <person name="Szarkandi J.G."/>
            <person name="Papp V."/>
            <person name="Albert L."/>
            <person name="Andreopoulos W."/>
            <person name="Angelini C."/>
            <person name="Antonin V."/>
            <person name="Barry K.W."/>
            <person name="Bougher N.L."/>
            <person name="Buchanan P."/>
            <person name="Buyck B."/>
            <person name="Bense V."/>
            <person name="Catcheside P."/>
            <person name="Chovatia M."/>
            <person name="Cooper J."/>
            <person name="Damon W."/>
            <person name="Desjardin D."/>
            <person name="Finy P."/>
            <person name="Geml J."/>
            <person name="Haridas S."/>
            <person name="Hughes K."/>
            <person name="Justo A."/>
            <person name="Karasinski D."/>
            <person name="Kautmanova I."/>
            <person name="Kiss B."/>
            <person name="Kocsube S."/>
            <person name="Kotiranta H."/>
            <person name="LaButti K.M."/>
            <person name="Lechner B.E."/>
            <person name="Liimatainen K."/>
            <person name="Lipzen A."/>
            <person name="Lukacs Z."/>
            <person name="Mihaltcheva S."/>
            <person name="Morgado L.N."/>
            <person name="Niskanen T."/>
            <person name="Noordeloos M.E."/>
            <person name="Ohm R.A."/>
            <person name="Ortiz-Santana B."/>
            <person name="Ovrebo C."/>
            <person name="Racz N."/>
            <person name="Riley R."/>
            <person name="Savchenko A."/>
            <person name="Shiryaev A."/>
            <person name="Soop K."/>
            <person name="Spirin V."/>
            <person name="Szebenyi C."/>
            <person name="Tomsovsky M."/>
            <person name="Tulloss R.E."/>
            <person name="Uehling J."/>
            <person name="Grigoriev I.V."/>
            <person name="Vagvolgyi C."/>
            <person name="Papp T."/>
            <person name="Martin F.M."/>
            <person name="Miettinen O."/>
            <person name="Hibbett D.S."/>
            <person name="Nagy L.G."/>
        </authorList>
    </citation>
    <scope>NUCLEOTIDE SEQUENCE [LARGE SCALE GENOMIC DNA]</scope>
    <source>
        <strain evidence="2 3">CBS 962.96</strain>
    </source>
</reference>
<dbReference type="OrthoDB" id="3059685at2759"/>
<sequence>MQNSFSWSSARSLPPQAQSQSQKQQLQSGCSTNRNSNTNHITVLSSSPTNTYLNTNPSSDSTYHYYYEYGYGGYDGYDDEPPPKRVKMMIGRCSSLEDTPTSLETMSSTNSERCVNSFAGAGSVQSVEMASVEDTENANRDTVNPLLDTPAPMGTKTIDAMDVAFSRLVPIIPSRAFCAPLTDHLPLNTDLDNTPSSSRSSTFPDHSDPFPISGSFHFFDIHPSDSTTFTATEEDEDPAQYEKLYRTLCGSSFQSSYPADSVFSSIASSRRSASARCFIPTRTSSSQTLGLATASEFRPGLMQSTQIRDPINNEVLDIALTNLRHEPESRTQAQPPATASSNRSDTTHSNANANANSNPNPIAVVSDARIIGEGPIGDIVDAFGEFVLKRVWKKRVGTPVSSESPTQTRAFETETDLELFQGRLSLKIFYGEVYAERGIEDIGDYELAFWAVRSCSVAGKRGGAGAGVLKDHDQGLCEKDIEGAVEMARKRGAVIPW</sequence>
<feature type="compositionally biased region" description="Low complexity" evidence="1">
    <location>
        <begin position="8"/>
        <end position="28"/>
    </location>
</feature>
<feature type="compositionally biased region" description="Polar residues" evidence="1">
    <location>
        <begin position="330"/>
        <end position="348"/>
    </location>
</feature>
<organism evidence="2 3">
    <name type="scientific">Dendrothele bispora (strain CBS 962.96)</name>
    <dbReference type="NCBI Taxonomy" id="1314807"/>
    <lineage>
        <taxon>Eukaryota</taxon>
        <taxon>Fungi</taxon>
        <taxon>Dikarya</taxon>
        <taxon>Basidiomycota</taxon>
        <taxon>Agaricomycotina</taxon>
        <taxon>Agaricomycetes</taxon>
        <taxon>Agaricomycetidae</taxon>
        <taxon>Agaricales</taxon>
        <taxon>Agaricales incertae sedis</taxon>
        <taxon>Dendrothele</taxon>
    </lineage>
</organism>